<evidence type="ECO:0000313" key="1">
    <source>
        <dbReference type="EMBL" id="KAI3739942.1"/>
    </source>
</evidence>
<keyword evidence="2" id="KW-1185">Reference proteome</keyword>
<proteinExistence type="predicted"/>
<evidence type="ECO:0000313" key="2">
    <source>
        <dbReference type="Proteomes" id="UP001055811"/>
    </source>
</evidence>
<reference evidence="2" key="1">
    <citation type="journal article" date="2022" name="Mol. Ecol. Resour.">
        <title>The genomes of chicory, endive, great burdock and yacon provide insights into Asteraceae palaeo-polyploidization history and plant inulin production.</title>
        <authorList>
            <person name="Fan W."/>
            <person name="Wang S."/>
            <person name="Wang H."/>
            <person name="Wang A."/>
            <person name="Jiang F."/>
            <person name="Liu H."/>
            <person name="Zhao H."/>
            <person name="Xu D."/>
            <person name="Zhang Y."/>
        </authorList>
    </citation>
    <scope>NUCLEOTIDE SEQUENCE [LARGE SCALE GENOMIC DNA]</scope>
    <source>
        <strain evidence="2">cv. Punajuju</strain>
    </source>
</reference>
<protein>
    <submittedName>
        <fullName evidence="1">Uncharacterized protein</fullName>
    </submittedName>
</protein>
<gene>
    <name evidence="1" type="ORF">L2E82_30356</name>
</gene>
<name>A0ACB9D018_CICIN</name>
<organism evidence="1 2">
    <name type="scientific">Cichorium intybus</name>
    <name type="common">Chicory</name>
    <dbReference type="NCBI Taxonomy" id="13427"/>
    <lineage>
        <taxon>Eukaryota</taxon>
        <taxon>Viridiplantae</taxon>
        <taxon>Streptophyta</taxon>
        <taxon>Embryophyta</taxon>
        <taxon>Tracheophyta</taxon>
        <taxon>Spermatophyta</taxon>
        <taxon>Magnoliopsida</taxon>
        <taxon>eudicotyledons</taxon>
        <taxon>Gunneridae</taxon>
        <taxon>Pentapetalae</taxon>
        <taxon>asterids</taxon>
        <taxon>campanulids</taxon>
        <taxon>Asterales</taxon>
        <taxon>Asteraceae</taxon>
        <taxon>Cichorioideae</taxon>
        <taxon>Cichorieae</taxon>
        <taxon>Cichoriinae</taxon>
        <taxon>Cichorium</taxon>
    </lineage>
</organism>
<reference evidence="1 2" key="2">
    <citation type="journal article" date="2022" name="Mol. Ecol. Resour.">
        <title>The genomes of chicory, endive, great burdock and yacon provide insights into Asteraceae paleo-polyploidization history and plant inulin production.</title>
        <authorList>
            <person name="Fan W."/>
            <person name="Wang S."/>
            <person name="Wang H."/>
            <person name="Wang A."/>
            <person name="Jiang F."/>
            <person name="Liu H."/>
            <person name="Zhao H."/>
            <person name="Xu D."/>
            <person name="Zhang Y."/>
        </authorList>
    </citation>
    <scope>NUCLEOTIDE SEQUENCE [LARGE SCALE GENOMIC DNA]</scope>
    <source>
        <strain evidence="2">cv. Punajuju</strain>
        <tissue evidence="1">Leaves</tissue>
    </source>
</reference>
<sequence>MGNIRKCGMIHPLRSRCRVSSTSHSHLRIPFLGNIGKRIPQPDIGSNKKEKKPRLRKSENGGDGDGGDDSSYLGFDAKPYKKMMEKKGHLFVLLTIFASTLFCSGSKNNHHQHQPEPQLVNVDDYGATANGDDNSEAFMEAWRIACDSSGEREFVVPENKVYHLKPITFSGPCKPNFKFKVYGTIKASSHRLDYDKDRRHWIMFKHLENFVVEGGGTFNGNGRIWWSKSCKVDETQPCIGAPTAVTFKNCKNLKVNNIRTKNPQQIHLTFLNSLNVRATNLRVIAPANSPNTDGVHISDSQNVQIINSVVKTGDDCVSIVNGSRNVVISKITCGPGHGISIGSLGKYNSENEVSNILVDKAVISDTTNGVRIKSWQGGSGYARNIKFQNIIMHNVTNPIIVDQNYCDRKKECKEQHSAVQIENVIYRNIKGTSNSEVAINFDCSKTFPCRSILLENILLNREGNEGDMKASCSNVMLATRGVVIPRVND</sequence>
<comment type="caution">
    <text evidence="1">The sequence shown here is derived from an EMBL/GenBank/DDBJ whole genome shotgun (WGS) entry which is preliminary data.</text>
</comment>
<dbReference type="Proteomes" id="UP001055811">
    <property type="component" value="Linkage Group LG05"/>
</dbReference>
<accession>A0ACB9D018</accession>
<dbReference type="EMBL" id="CM042013">
    <property type="protein sequence ID" value="KAI3739942.1"/>
    <property type="molecule type" value="Genomic_DNA"/>
</dbReference>